<keyword evidence="3" id="KW-1185">Reference proteome</keyword>
<sequence length="159" mass="17204">MSTISPVFLTNLSSTLTSLSPYNCSVRGIFPINIFHLPNLRSLSLSLNSNLTGTLPKTNWTGPLVSLVVHRTKFQGAIPVSVGNLTSMYSLDLSDNQFTGSVPPTLGNLYCLSSLALGGINLNLDFEIFAQLKNLESLELSQNLTVMLPNNGNCSFPRL</sequence>
<name>A0A2I0HXG1_PUNGR</name>
<dbReference type="STRING" id="22663.A0A2I0HXG1"/>
<gene>
    <name evidence="2" type="ORF">CRG98_043227</name>
</gene>
<dbReference type="InterPro" id="IPR001611">
    <property type="entry name" value="Leu-rich_rpt"/>
</dbReference>
<accession>A0A2I0HXG1</accession>
<proteinExistence type="predicted"/>
<dbReference type="Proteomes" id="UP000233551">
    <property type="component" value="Unassembled WGS sequence"/>
</dbReference>
<reference evidence="2 3" key="1">
    <citation type="submission" date="2017-11" db="EMBL/GenBank/DDBJ databases">
        <title>De-novo sequencing of pomegranate (Punica granatum L.) genome.</title>
        <authorList>
            <person name="Akparov Z."/>
            <person name="Amiraslanov A."/>
            <person name="Hajiyeva S."/>
            <person name="Abbasov M."/>
            <person name="Kaur K."/>
            <person name="Hamwieh A."/>
            <person name="Solovyev V."/>
            <person name="Salamov A."/>
            <person name="Braich B."/>
            <person name="Kosarev P."/>
            <person name="Mahmoud A."/>
            <person name="Hajiyev E."/>
            <person name="Babayeva S."/>
            <person name="Izzatullayeva V."/>
            <person name="Mammadov A."/>
            <person name="Mammadov A."/>
            <person name="Sharifova S."/>
            <person name="Ojaghi J."/>
            <person name="Eynullazada K."/>
            <person name="Bayramov B."/>
            <person name="Abdulazimova A."/>
            <person name="Shahmuradov I."/>
        </authorList>
    </citation>
    <scope>NUCLEOTIDE SEQUENCE [LARGE SCALE GENOMIC DNA]</scope>
    <source>
        <strain evidence="3">cv. AG2017</strain>
        <tissue evidence="2">Leaf</tissue>
    </source>
</reference>
<evidence type="ECO:0000256" key="1">
    <source>
        <dbReference type="ARBA" id="ARBA00022729"/>
    </source>
</evidence>
<keyword evidence="1" id="KW-0732">Signal</keyword>
<evidence type="ECO:0000313" key="3">
    <source>
        <dbReference type="Proteomes" id="UP000233551"/>
    </source>
</evidence>
<dbReference type="SUPFAM" id="SSF52058">
    <property type="entry name" value="L domain-like"/>
    <property type="match status" value="1"/>
</dbReference>
<dbReference type="Pfam" id="PF00560">
    <property type="entry name" value="LRR_1"/>
    <property type="match status" value="1"/>
</dbReference>
<comment type="caution">
    <text evidence="2">The sequence shown here is derived from an EMBL/GenBank/DDBJ whole genome shotgun (WGS) entry which is preliminary data.</text>
</comment>
<evidence type="ECO:0000313" key="2">
    <source>
        <dbReference type="EMBL" id="PKI36382.1"/>
    </source>
</evidence>
<dbReference type="AlphaFoldDB" id="A0A2I0HXG1"/>
<dbReference type="EMBL" id="PGOL01004873">
    <property type="protein sequence ID" value="PKI36382.1"/>
    <property type="molecule type" value="Genomic_DNA"/>
</dbReference>
<dbReference type="InterPro" id="IPR032675">
    <property type="entry name" value="LRR_dom_sf"/>
</dbReference>
<organism evidence="2 3">
    <name type="scientific">Punica granatum</name>
    <name type="common">Pomegranate</name>
    <dbReference type="NCBI Taxonomy" id="22663"/>
    <lineage>
        <taxon>Eukaryota</taxon>
        <taxon>Viridiplantae</taxon>
        <taxon>Streptophyta</taxon>
        <taxon>Embryophyta</taxon>
        <taxon>Tracheophyta</taxon>
        <taxon>Spermatophyta</taxon>
        <taxon>Magnoliopsida</taxon>
        <taxon>eudicotyledons</taxon>
        <taxon>Gunneridae</taxon>
        <taxon>Pentapetalae</taxon>
        <taxon>rosids</taxon>
        <taxon>malvids</taxon>
        <taxon>Myrtales</taxon>
        <taxon>Lythraceae</taxon>
        <taxon>Punica</taxon>
    </lineage>
</organism>
<protein>
    <submittedName>
        <fullName evidence="2">Uncharacterized protein</fullName>
    </submittedName>
</protein>
<dbReference type="Gene3D" id="3.80.10.10">
    <property type="entry name" value="Ribonuclease Inhibitor"/>
    <property type="match status" value="2"/>
</dbReference>
<dbReference type="PANTHER" id="PTHR47988">
    <property type="entry name" value="SOMATIC EMBRYOGENESIS RECEPTOR KINASE 1"/>
    <property type="match status" value="1"/>
</dbReference>